<accession>A0AAX3EFR7</accession>
<protein>
    <submittedName>
        <fullName evidence="1">DUF6023 family protein</fullName>
    </submittedName>
</protein>
<dbReference type="Proteomes" id="UP001163293">
    <property type="component" value="Chromosome"/>
</dbReference>
<reference evidence="1" key="1">
    <citation type="submission" date="2022-07" db="EMBL/GenBank/DDBJ databases">
        <authorList>
            <person name="Wu T."/>
        </authorList>
    </citation>
    <scope>NUCLEOTIDE SEQUENCE</scope>
    <source>
        <strain evidence="1">SD-1</strain>
    </source>
</reference>
<evidence type="ECO:0000313" key="2">
    <source>
        <dbReference type="Proteomes" id="UP001163293"/>
    </source>
</evidence>
<keyword evidence="2" id="KW-1185">Reference proteome</keyword>
<dbReference type="RefSeq" id="WP_069695916.1">
    <property type="nucleotide sequence ID" value="NZ_CP101180.1"/>
</dbReference>
<dbReference type="InterPro" id="IPR046065">
    <property type="entry name" value="DUF6023"/>
</dbReference>
<name>A0AAX3EFR7_PAEUR</name>
<dbReference type="Pfam" id="PF19487">
    <property type="entry name" value="DUF6023"/>
    <property type="match status" value="1"/>
</dbReference>
<sequence length="177" mass="18429">MGGKAAGSVGPRRLAGSAVVLLLGVVTALTGCEYTYEEPGRAEADSTTSAGRNVVLPPDPALESTVTGEALKEWAQAALPESQGRSFYSSSGYLEPGESRTEQTVQLPGGTYAVTLACRGTRRVSFKVALGESDLVDLTLGCANARVSVVQLEADAVLDITVGTRSDANFAYRVSRL</sequence>
<gene>
    <name evidence="1" type="ORF">NL394_17440</name>
</gene>
<organism evidence="1 2">
    <name type="scientific">Paenarthrobacter ureafaciens</name>
    <dbReference type="NCBI Taxonomy" id="37931"/>
    <lineage>
        <taxon>Bacteria</taxon>
        <taxon>Bacillati</taxon>
        <taxon>Actinomycetota</taxon>
        <taxon>Actinomycetes</taxon>
        <taxon>Micrococcales</taxon>
        <taxon>Micrococcaceae</taxon>
        <taxon>Paenarthrobacter</taxon>
    </lineage>
</organism>
<dbReference type="AlphaFoldDB" id="A0AAX3EFR7"/>
<proteinExistence type="predicted"/>
<dbReference type="PROSITE" id="PS51257">
    <property type="entry name" value="PROKAR_LIPOPROTEIN"/>
    <property type="match status" value="1"/>
</dbReference>
<dbReference type="EMBL" id="CP101185">
    <property type="protein sequence ID" value="UYV96813.1"/>
    <property type="molecule type" value="Genomic_DNA"/>
</dbReference>
<evidence type="ECO:0000313" key="1">
    <source>
        <dbReference type="EMBL" id="UYV96813.1"/>
    </source>
</evidence>